<comment type="caution">
    <text evidence="1">The sequence shown here is derived from an EMBL/GenBank/DDBJ whole genome shotgun (WGS) entry which is preliminary data.</text>
</comment>
<organism evidence="1 2">
    <name type="scientific">Moraxella oculi</name>
    <dbReference type="NCBI Taxonomy" id="2940516"/>
    <lineage>
        <taxon>Bacteria</taxon>
        <taxon>Pseudomonadati</taxon>
        <taxon>Pseudomonadota</taxon>
        <taxon>Gammaproteobacteria</taxon>
        <taxon>Moraxellales</taxon>
        <taxon>Moraxellaceae</taxon>
        <taxon>Moraxella</taxon>
    </lineage>
</organism>
<dbReference type="RefSeq" id="WP_407069610.1">
    <property type="nucleotide sequence ID" value="NZ_JBJJXE010000029.1"/>
</dbReference>
<evidence type="ECO:0000313" key="1">
    <source>
        <dbReference type="EMBL" id="MFL1733122.1"/>
    </source>
</evidence>
<sequence>MTITSFGMGMVGYTAVINNKNGNVWITGVEKETSGGRVSYRVVPEVGINLNLKEIAKSIQESSHSPTKATRMVGRGISVNFGNVREGMEADDIDRVIQGSSIGIQACHVICGGAIRTSGGQTILTYGVGNSQIGIIGGNMVQLTESRKQDFFKILRIMQ</sequence>
<reference evidence="1 2" key="1">
    <citation type="submission" date="2024-11" db="EMBL/GenBank/DDBJ databases">
        <title>First Report of Moraxella oculi in Brazil in an Infectious Bovine Keratoconjunctivitis Outbreak.</title>
        <authorList>
            <person name="Carvalho C.V."/>
            <person name="Domingues R."/>
            <person name="Coutinho C."/>
            <person name="Honorio N.T.B.S."/>
            <person name="Faza D.R.L.R."/>
            <person name="Carvalho W.A."/>
            <person name="Machado A.B.F."/>
            <person name="Martins M.F."/>
            <person name="Gaspar E.B."/>
        </authorList>
    </citation>
    <scope>NUCLEOTIDE SEQUENCE [LARGE SCALE GENOMIC DNA]</scope>
    <source>
        <strain evidence="1 2">2117LE</strain>
    </source>
</reference>
<evidence type="ECO:0000313" key="2">
    <source>
        <dbReference type="Proteomes" id="UP001624684"/>
    </source>
</evidence>
<accession>A0ABW8UCH0</accession>
<gene>
    <name evidence="1" type="ORF">ACJHVH_09085</name>
</gene>
<name>A0ABW8UCH0_9GAMM</name>
<dbReference type="EMBL" id="JBJJXE010000029">
    <property type="protein sequence ID" value="MFL1733122.1"/>
    <property type="molecule type" value="Genomic_DNA"/>
</dbReference>
<keyword evidence="2" id="KW-1185">Reference proteome</keyword>
<dbReference type="Proteomes" id="UP001624684">
    <property type="component" value="Unassembled WGS sequence"/>
</dbReference>
<protein>
    <submittedName>
        <fullName evidence="1">Uncharacterized protein</fullName>
    </submittedName>
</protein>
<proteinExistence type="predicted"/>